<organism evidence="3 4">
    <name type="scientific">Lysobacter antibioticus</name>
    <dbReference type="NCBI Taxonomy" id="84531"/>
    <lineage>
        <taxon>Bacteria</taxon>
        <taxon>Pseudomonadati</taxon>
        <taxon>Pseudomonadota</taxon>
        <taxon>Gammaproteobacteria</taxon>
        <taxon>Lysobacterales</taxon>
        <taxon>Lysobacteraceae</taxon>
        <taxon>Lysobacter</taxon>
    </lineage>
</organism>
<reference evidence="3 4" key="1">
    <citation type="journal article" date="2015" name="BMC Genomics">
        <title>Comparative genomics and metabolic profiling of the genus Lysobacter.</title>
        <authorList>
            <person name="de Bruijn I."/>
            <person name="Cheng X."/>
            <person name="de Jager V."/>
            <person name="Exposito R.G."/>
            <person name="Watrous J."/>
            <person name="Patel N."/>
            <person name="Postma J."/>
            <person name="Dorrestein P.C."/>
            <person name="Kobayashi D."/>
            <person name="Raaijmakers J.M."/>
        </authorList>
    </citation>
    <scope>NUCLEOTIDE SEQUENCE [LARGE SCALE GENOMIC DNA]</scope>
    <source>
        <strain evidence="3 4">76</strain>
    </source>
</reference>
<gene>
    <name evidence="3" type="ORF">LA76x_4497</name>
</gene>
<feature type="domain" description="X-Tfes XVIPCD" evidence="2">
    <location>
        <begin position="466"/>
        <end position="569"/>
    </location>
</feature>
<proteinExistence type="predicted"/>
<evidence type="ECO:0000256" key="1">
    <source>
        <dbReference type="SAM" id="MobiDB-lite"/>
    </source>
</evidence>
<dbReference type="EMBL" id="CP011129">
    <property type="protein sequence ID" value="ALN82605.1"/>
    <property type="molecule type" value="Genomic_DNA"/>
</dbReference>
<dbReference type="InterPro" id="IPR046519">
    <property type="entry name" value="X-Tfes_XVIPCD"/>
</dbReference>
<dbReference type="KEGG" id="lab:LA76x_4497"/>
<dbReference type="Pfam" id="PF20410">
    <property type="entry name" value="X-Tfes_XVIPCD"/>
    <property type="match status" value="1"/>
</dbReference>
<accession>A0A0S2FGE2</accession>
<feature type="region of interest" description="Disordered" evidence="1">
    <location>
        <begin position="577"/>
        <end position="599"/>
    </location>
</feature>
<sequence length="599" mass="65632">MAGMNRQLDAAIDAFAAQPGITMAQAEQLRRSLQADETLLRGLNDAAKQGTLRSFALESVQDDLVGRTDIVSGTMRLPPDALSSAEHGTAASLHTALKLQEMSLRFGNSEYVDSQGRAARVSQEMVSNLQQTLGASPLLLQRTAEAINARPEPHLKSFTVLAGDQGMGAAYDGDAKAMLIPAHRLQAISATNPRGYEQVSMVYAFGHEIQHGFNHERKQGAWSEFKAEVRQIARDGEPVNDYTQPVAKIIRASRVDEAEGEIAGWNAVLSMKQKDNPSFDLDGMKKLTGTRPYLFVTVNSSSLNPLGRSGLRFNDDGSVTPSAENIEAMGKNYFDRASKKGLAESADRVGLGPHKESNYPNYYGRNAIEELITLDRRAARTVGGVEPRMQLNMAALGLEENLIERLGLRVDPRPQERQPYYDSSESPPVLRHFDHTRNGANLNQHIPLEPVSDVLAVAAKPGDPTQPSHPDHRLYGQIRDLVLAQDQQHGRQWDQDSERLSASLLALSKEAGLTRVDHVVFSQKTDRVAAGENVFVVQGRLDDPAHVRAHMKTEEATRTPENASFAKVDALNERMATQPAVPVQTQGQEELARGPSIGR</sequence>
<evidence type="ECO:0000313" key="3">
    <source>
        <dbReference type="EMBL" id="ALN82605.1"/>
    </source>
</evidence>
<evidence type="ECO:0000259" key="2">
    <source>
        <dbReference type="Pfam" id="PF20410"/>
    </source>
</evidence>
<name>A0A0S2FGE2_LYSAN</name>
<evidence type="ECO:0000313" key="4">
    <source>
        <dbReference type="Proteomes" id="UP000060787"/>
    </source>
</evidence>
<protein>
    <recommendedName>
        <fullName evidence="2">X-Tfes XVIPCD domain-containing protein</fullName>
    </recommendedName>
</protein>
<dbReference type="AlphaFoldDB" id="A0A0S2FGE2"/>
<dbReference type="Proteomes" id="UP000060787">
    <property type="component" value="Chromosome"/>
</dbReference>
<dbReference type="PATRIC" id="fig|84531.8.peg.4493"/>
<keyword evidence="4" id="KW-1185">Reference proteome</keyword>